<dbReference type="PROSITE" id="PS51186">
    <property type="entry name" value="GNAT"/>
    <property type="match status" value="1"/>
</dbReference>
<dbReference type="STRING" id="1400863.BN873_210128"/>
<accession>W6M2Z2</accession>
<dbReference type="InterPro" id="IPR000182">
    <property type="entry name" value="GNAT_dom"/>
</dbReference>
<feature type="domain" description="N-acetyltransferase" evidence="3">
    <location>
        <begin position="16"/>
        <end position="163"/>
    </location>
</feature>
<dbReference type="EMBL" id="CBTJ020000027">
    <property type="protein sequence ID" value="CDI01907.1"/>
    <property type="molecule type" value="Genomic_DNA"/>
</dbReference>
<evidence type="ECO:0000256" key="1">
    <source>
        <dbReference type="ARBA" id="ARBA00022679"/>
    </source>
</evidence>
<gene>
    <name evidence="4" type="ORF">BN873_210128</name>
</gene>
<proteinExistence type="predicted"/>
<protein>
    <submittedName>
        <fullName evidence="4">GCN5-related N-acetyltransferase</fullName>
    </submittedName>
</protein>
<dbReference type="AlphaFoldDB" id="W6M2Z2"/>
<dbReference type="Pfam" id="PF00583">
    <property type="entry name" value="Acetyltransf_1"/>
    <property type="match status" value="1"/>
</dbReference>
<evidence type="ECO:0000313" key="5">
    <source>
        <dbReference type="Proteomes" id="UP000035760"/>
    </source>
</evidence>
<keyword evidence="2" id="KW-0012">Acyltransferase</keyword>
<organism evidence="4 5">
    <name type="scientific">Candidatus Competibacter denitrificans Run_A_D11</name>
    <dbReference type="NCBI Taxonomy" id="1400863"/>
    <lineage>
        <taxon>Bacteria</taxon>
        <taxon>Pseudomonadati</taxon>
        <taxon>Pseudomonadota</taxon>
        <taxon>Gammaproteobacteria</taxon>
        <taxon>Candidatus Competibacteraceae</taxon>
        <taxon>Candidatus Competibacter</taxon>
    </lineage>
</organism>
<sequence length="166" mass="18466">MKTDFFQESYGLAGCSLVRLCEADASVIAGQLAAMNPWQALNYSAAQLENYLLAPDSALNRYTVRVDGTIVGIVAVRYPWLKGPYLELIGLFPAVQRQGLGTAIMTWFENVAQPAATNLWVLVSSFNEPAQRFYRRYGFTEIGRIDALVYPHSTELLLRKVVRATG</sequence>
<dbReference type="InterPro" id="IPR050832">
    <property type="entry name" value="Bact_Acetyltransf"/>
</dbReference>
<reference evidence="4" key="2">
    <citation type="submission" date="2014-03" db="EMBL/GenBank/DDBJ databases">
        <title>Candidatus Competibacter-lineage genomes retrieved from metagenomes reveal functional metabolic diversity.</title>
        <authorList>
            <person name="McIlroy S.J."/>
            <person name="Albertsen M."/>
            <person name="Andresen E.K."/>
            <person name="Saunders A.M."/>
            <person name="Kristiansen R."/>
            <person name="Stokholm-Bjerregaard M."/>
            <person name="Nielsen K.L."/>
            <person name="Nielsen P.H."/>
        </authorList>
    </citation>
    <scope>NUCLEOTIDE SEQUENCE</scope>
    <source>
        <strain evidence="4">Run_A_D11</strain>
    </source>
</reference>
<evidence type="ECO:0000256" key="2">
    <source>
        <dbReference type="ARBA" id="ARBA00023315"/>
    </source>
</evidence>
<dbReference type="GO" id="GO:0016747">
    <property type="term" value="F:acyltransferase activity, transferring groups other than amino-acyl groups"/>
    <property type="evidence" value="ECO:0007669"/>
    <property type="project" value="InterPro"/>
</dbReference>
<dbReference type="InterPro" id="IPR016181">
    <property type="entry name" value="Acyl_CoA_acyltransferase"/>
</dbReference>
<dbReference type="Proteomes" id="UP000035760">
    <property type="component" value="Unassembled WGS sequence"/>
</dbReference>
<reference evidence="4" key="1">
    <citation type="submission" date="2013-07" db="EMBL/GenBank/DDBJ databases">
        <authorList>
            <person name="McIlroy S."/>
        </authorList>
    </citation>
    <scope>NUCLEOTIDE SEQUENCE [LARGE SCALE GENOMIC DNA]</scope>
    <source>
        <strain evidence="4">Run_A_D11</strain>
    </source>
</reference>
<evidence type="ECO:0000259" key="3">
    <source>
        <dbReference type="PROSITE" id="PS51186"/>
    </source>
</evidence>
<dbReference type="RefSeq" id="WP_048671467.1">
    <property type="nucleotide sequence ID" value="NZ_CBTJ020000027.1"/>
</dbReference>
<dbReference type="SUPFAM" id="SSF55729">
    <property type="entry name" value="Acyl-CoA N-acyltransferases (Nat)"/>
    <property type="match status" value="1"/>
</dbReference>
<keyword evidence="1" id="KW-0808">Transferase</keyword>
<comment type="caution">
    <text evidence="4">The sequence shown here is derived from an EMBL/GenBank/DDBJ whole genome shotgun (WGS) entry which is preliminary data.</text>
</comment>
<dbReference type="PANTHER" id="PTHR43877">
    <property type="entry name" value="AMINOALKYLPHOSPHONATE N-ACETYLTRANSFERASE-RELATED-RELATED"/>
    <property type="match status" value="1"/>
</dbReference>
<evidence type="ECO:0000313" key="4">
    <source>
        <dbReference type="EMBL" id="CDI01907.1"/>
    </source>
</evidence>
<dbReference type="OrthoDB" id="143110at2"/>
<name>W6M2Z2_9GAMM</name>
<keyword evidence="5" id="KW-1185">Reference proteome</keyword>
<dbReference type="Gene3D" id="3.40.630.30">
    <property type="match status" value="1"/>
</dbReference>
<dbReference type="CDD" id="cd04301">
    <property type="entry name" value="NAT_SF"/>
    <property type="match status" value="1"/>
</dbReference>